<evidence type="ECO:0000313" key="2">
    <source>
        <dbReference type="Proteomes" id="UP000037035"/>
    </source>
</evidence>
<evidence type="ECO:0000313" key="1">
    <source>
        <dbReference type="EMBL" id="KNZ48773.1"/>
    </source>
</evidence>
<dbReference type="VEuPathDB" id="FungiDB:VP01_541g8"/>
<keyword evidence="2" id="KW-1185">Reference proteome</keyword>
<name>A0A0L6UJT3_9BASI</name>
<sequence length="328" mass="38742">MPLPSHTNLLAANNLNCEADDPPPSTMWLWVISPKYTLSKWLLQASEVTVQTAQLCQNIFTCKQKDWNMNEAKSLVKFFEQSTCDLVRISSPTGCLKYLCTAEFRAHKQIQPCSVRAQPNDPKSFEKYTGLRMGIQASANIFRAGNKFHNDYSWAPYSEMHLKHHFQLSHSNNTFQGQIGFYLDTCWYKRGIILRRRYLIMRTPQIWRKINHRVSCRIFLIYVRDDLVEMAKFLHHWLGLNKMSSENFGINKVEFEWKGPKFKNIATKSEKKKKLKQLDWKNLKANMNECKEWNARQFDTDKRWKQNFNKEAKCLGKIYRDIKLLLTL</sequence>
<dbReference type="Proteomes" id="UP000037035">
    <property type="component" value="Unassembled WGS sequence"/>
</dbReference>
<reference evidence="1 2" key="1">
    <citation type="submission" date="2015-08" db="EMBL/GenBank/DDBJ databases">
        <title>Next Generation Sequencing and Analysis of the Genome of Puccinia sorghi L Schw, the Causal Agent of Maize Common Rust.</title>
        <authorList>
            <person name="Rochi L."/>
            <person name="Burguener G."/>
            <person name="Darino M."/>
            <person name="Turjanski A."/>
            <person name="Kreff E."/>
            <person name="Dieguez M.J."/>
            <person name="Sacco F."/>
        </authorList>
    </citation>
    <scope>NUCLEOTIDE SEQUENCE [LARGE SCALE GENOMIC DNA]</scope>
    <source>
        <strain evidence="1 2">RO10H11247</strain>
    </source>
</reference>
<dbReference type="EMBL" id="LAVV01010631">
    <property type="protein sequence ID" value="KNZ48773.1"/>
    <property type="molecule type" value="Genomic_DNA"/>
</dbReference>
<protein>
    <submittedName>
        <fullName evidence="1">Uncharacterized protein</fullName>
    </submittedName>
</protein>
<comment type="caution">
    <text evidence="1">The sequence shown here is derived from an EMBL/GenBank/DDBJ whole genome shotgun (WGS) entry which is preliminary data.</text>
</comment>
<organism evidence="1 2">
    <name type="scientific">Puccinia sorghi</name>
    <dbReference type="NCBI Taxonomy" id="27349"/>
    <lineage>
        <taxon>Eukaryota</taxon>
        <taxon>Fungi</taxon>
        <taxon>Dikarya</taxon>
        <taxon>Basidiomycota</taxon>
        <taxon>Pucciniomycotina</taxon>
        <taxon>Pucciniomycetes</taxon>
        <taxon>Pucciniales</taxon>
        <taxon>Pucciniaceae</taxon>
        <taxon>Puccinia</taxon>
    </lineage>
</organism>
<accession>A0A0L6UJT3</accession>
<dbReference type="AlphaFoldDB" id="A0A0L6UJT3"/>
<proteinExistence type="predicted"/>
<gene>
    <name evidence="1" type="ORF">VP01_541g8</name>
</gene>